<evidence type="ECO:0000256" key="8">
    <source>
        <dbReference type="PIRNR" id="PIRNR028784"/>
    </source>
</evidence>
<evidence type="ECO:0000256" key="9">
    <source>
        <dbReference type="SAM" id="Phobius"/>
    </source>
</evidence>
<dbReference type="GO" id="GO:0005886">
    <property type="term" value="C:plasma membrane"/>
    <property type="evidence" value="ECO:0007669"/>
    <property type="project" value="UniProtKB-SubCell"/>
</dbReference>
<organism evidence="10 11">
    <name type="scientific">Pseudoxanthomonas taiwanensis</name>
    <dbReference type="NCBI Taxonomy" id="176598"/>
    <lineage>
        <taxon>Bacteria</taxon>
        <taxon>Pseudomonadati</taxon>
        <taxon>Pseudomonadota</taxon>
        <taxon>Gammaproteobacteria</taxon>
        <taxon>Lysobacterales</taxon>
        <taxon>Lysobacteraceae</taxon>
        <taxon>Pseudoxanthomonas</taxon>
    </lineage>
</organism>
<dbReference type="PANTHER" id="PTHR34702">
    <property type="entry name" value="NA(+)/H(+) ANTIPORTER SUBUNIT F1"/>
    <property type="match status" value="1"/>
</dbReference>
<evidence type="ECO:0000313" key="11">
    <source>
        <dbReference type="Proteomes" id="UP000717981"/>
    </source>
</evidence>
<evidence type="ECO:0000313" key="10">
    <source>
        <dbReference type="EMBL" id="KAF1688546.1"/>
    </source>
</evidence>
<keyword evidence="4 8" id="KW-1003">Cell membrane</keyword>
<feature type="transmembrane region" description="Helical" evidence="9">
    <location>
        <begin position="39"/>
        <end position="58"/>
    </location>
</feature>
<evidence type="ECO:0000256" key="7">
    <source>
        <dbReference type="ARBA" id="ARBA00023136"/>
    </source>
</evidence>
<comment type="subcellular location">
    <subcellularLocation>
        <location evidence="1 8">Cell membrane</location>
        <topology evidence="1 8">Multi-pass membrane protein</topology>
    </subcellularLocation>
</comment>
<evidence type="ECO:0000256" key="3">
    <source>
        <dbReference type="ARBA" id="ARBA00022448"/>
    </source>
</evidence>
<name>A0A921P3A4_9GAMM</name>
<evidence type="ECO:0000256" key="6">
    <source>
        <dbReference type="ARBA" id="ARBA00022989"/>
    </source>
</evidence>
<evidence type="ECO:0000256" key="4">
    <source>
        <dbReference type="ARBA" id="ARBA00022475"/>
    </source>
</evidence>
<accession>A0A921P3A4</accession>
<evidence type="ECO:0000256" key="5">
    <source>
        <dbReference type="ARBA" id="ARBA00022692"/>
    </source>
</evidence>
<gene>
    <name evidence="10" type="ORF">CR938_09565</name>
</gene>
<proteinExistence type="inferred from homology"/>
<keyword evidence="8" id="KW-0406">Ion transport</keyword>
<keyword evidence="3 8" id="KW-0813">Transport</keyword>
<dbReference type="Proteomes" id="UP000717981">
    <property type="component" value="Unassembled WGS sequence"/>
</dbReference>
<protein>
    <submittedName>
        <fullName evidence="10">K+/H+ antiporter subunit F</fullName>
    </submittedName>
</protein>
<feature type="transmembrane region" description="Helical" evidence="9">
    <location>
        <begin position="6"/>
        <end position="27"/>
    </location>
</feature>
<keyword evidence="6 9" id="KW-1133">Transmembrane helix</keyword>
<comment type="similarity">
    <text evidence="2 8">Belongs to the CPA3 antiporters (TC 2.A.63) subunit F family.</text>
</comment>
<dbReference type="PANTHER" id="PTHR34702:SF1">
    <property type="entry name" value="NA(+)_H(+) ANTIPORTER SUBUNIT F"/>
    <property type="match status" value="1"/>
</dbReference>
<dbReference type="EMBL" id="PDWK01000045">
    <property type="protein sequence ID" value="KAF1688546.1"/>
    <property type="molecule type" value="Genomic_DNA"/>
</dbReference>
<dbReference type="OrthoDB" id="9800226at2"/>
<dbReference type="InterPro" id="IPR007208">
    <property type="entry name" value="MrpF/PhaF-like"/>
</dbReference>
<evidence type="ECO:0000256" key="2">
    <source>
        <dbReference type="ARBA" id="ARBA00009212"/>
    </source>
</evidence>
<dbReference type="RefSeq" id="WP_162124792.1">
    <property type="nucleotide sequence ID" value="NZ_PDWK01000045.1"/>
</dbReference>
<keyword evidence="7 8" id="KW-0472">Membrane</keyword>
<dbReference type="GO" id="GO:0015385">
    <property type="term" value="F:sodium:proton antiporter activity"/>
    <property type="evidence" value="ECO:0007669"/>
    <property type="project" value="TreeGrafter"/>
</dbReference>
<keyword evidence="5 9" id="KW-0812">Transmembrane</keyword>
<dbReference type="NCBIfam" id="NF004812">
    <property type="entry name" value="PRK06161.1"/>
    <property type="match status" value="1"/>
</dbReference>
<dbReference type="AlphaFoldDB" id="A0A921P3A4"/>
<sequence length="94" mass="10111">MTPQSFMAGVIAGAMLLVGLAMLPALYRLLRGPTVPDRILALDTLFVTAIAELMLLGMHLGTAVYFEAALVIAMLGFVGTVVLSKYVMRRDIVE</sequence>
<reference evidence="10" key="1">
    <citation type="submission" date="2017-10" db="EMBL/GenBank/DDBJ databases">
        <title>Whole genome sequencing of members of genus Pseudoxanthomonas.</title>
        <authorList>
            <person name="Kumar S."/>
            <person name="Bansal K."/>
            <person name="Kaur A."/>
            <person name="Patil P."/>
            <person name="Sharma S."/>
            <person name="Patil P.B."/>
        </authorList>
    </citation>
    <scope>NUCLEOTIDE SEQUENCE</scope>
    <source>
        <strain evidence="10">DSM 22914</strain>
    </source>
</reference>
<evidence type="ECO:0000256" key="1">
    <source>
        <dbReference type="ARBA" id="ARBA00004651"/>
    </source>
</evidence>
<feature type="transmembrane region" description="Helical" evidence="9">
    <location>
        <begin position="64"/>
        <end position="88"/>
    </location>
</feature>
<comment type="caution">
    <text evidence="10">The sequence shown here is derived from an EMBL/GenBank/DDBJ whole genome shotgun (WGS) entry which is preliminary data.</text>
</comment>
<keyword evidence="11" id="KW-1185">Reference proteome</keyword>
<keyword evidence="8" id="KW-0050">Antiport</keyword>
<dbReference type="Pfam" id="PF04066">
    <property type="entry name" value="MrpF_PhaF"/>
    <property type="match status" value="1"/>
</dbReference>
<dbReference type="PIRSF" id="PIRSF028784">
    <property type="entry name" value="MrpF"/>
    <property type="match status" value="1"/>
</dbReference>